<dbReference type="PANTHER" id="PTHR30055">
    <property type="entry name" value="HTH-TYPE TRANSCRIPTIONAL REGULATOR RUTR"/>
    <property type="match status" value="1"/>
</dbReference>
<name>A0ABP7EWP2_9ACTN</name>
<gene>
    <name evidence="7" type="ORF">GCM10023082_24070</name>
</gene>
<dbReference type="InterPro" id="IPR050109">
    <property type="entry name" value="HTH-type_TetR-like_transc_reg"/>
</dbReference>
<feature type="domain" description="HTH tetR-type" evidence="6">
    <location>
        <begin position="33"/>
        <end position="93"/>
    </location>
</feature>
<keyword evidence="3" id="KW-0804">Transcription</keyword>
<dbReference type="Proteomes" id="UP001499884">
    <property type="component" value="Unassembled WGS sequence"/>
</dbReference>
<dbReference type="InterPro" id="IPR009057">
    <property type="entry name" value="Homeodomain-like_sf"/>
</dbReference>
<keyword evidence="2 4" id="KW-0238">DNA-binding</keyword>
<feature type="region of interest" description="Disordered" evidence="5">
    <location>
        <begin position="1"/>
        <end position="28"/>
    </location>
</feature>
<dbReference type="Gene3D" id="1.10.10.60">
    <property type="entry name" value="Homeodomain-like"/>
    <property type="match status" value="1"/>
</dbReference>
<dbReference type="EMBL" id="BAABEP010000012">
    <property type="protein sequence ID" value="GAA3725248.1"/>
    <property type="molecule type" value="Genomic_DNA"/>
</dbReference>
<evidence type="ECO:0000313" key="8">
    <source>
        <dbReference type="Proteomes" id="UP001499884"/>
    </source>
</evidence>
<evidence type="ECO:0000256" key="1">
    <source>
        <dbReference type="ARBA" id="ARBA00023015"/>
    </source>
</evidence>
<dbReference type="PANTHER" id="PTHR30055:SF149">
    <property type="entry name" value="TETR-FAMILY TRANSCRIPTIONAL REGULATOR"/>
    <property type="match status" value="1"/>
</dbReference>
<proteinExistence type="predicted"/>
<evidence type="ECO:0000259" key="6">
    <source>
        <dbReference type="PROSITE" id="PS50977"/>
    </source>
</evidence>
<dbReference type="InterPro" id="IPR001647">
    <property type="entry name" value="HTH_TetR"/>
</dbReference>
<dbReference type="InterPro" id="IPR036271">
    <property type="entry name" value="Tet_transcr_reg_TetR-rel_C_sf"/>
</dbReference>
<reference evidence="8" key="1">
    <citation type="journal article" date="2019" name="Int. J. Syst. Evol. Microbiol.">
        <title>The Global Catalogue of Microorganisms (GCM) 10K type strain sequencing project: providing services to taxonomists for standard genome sequencing and annotation.</title>
        <authorList>
            <consortium name="The Broad Institute Genomics Platform"/>
            <consortium name="The Broad Institute Genome Sequencing Center for Infectious Disease"/>
            <person name="Wu L."/>
            <person name="Ma J."/>
        </authorList>
    </citation>
    <scope>NUCLEOTIDE SEQUENCE [LARGE SCALE GENOMIC DNA]</scope>
    <source>
        <strain evidence="8">JCM 30846</strain>
    </source>
</reference>
<evidence type="ECO:0000256" key="2">
    <source>
        <dbReference type="ARBA" id="ARBA00023125"/>
    </source>
</evidence>
<evidence type="ECO:0000256" key="5">
    <source>
        <dbReference type="SAM" id="MobiDB-lite"/>
    </source>
</evidence>
<dbReference type="SUPFAM" id="SSF46689">
    <property type="entry name" value="Homeodomain-like"/>
    <property type="match status" value="1"/>
</dbReference>
<accession>A0ABP7EWP2</accession>
<dbReference type="Pfam" id="PF00440">
    <property type="entry name" value="TetR_N"/>
    <property type="match status" value="1"/>
</dbReference>
<protein>
    <submittedName>
        <fullName evidence="7">TetR/AcrR family transcriptional regulator</fullName>
    </submittedName>
</protein>
<evidence type="ECO:0000256" key="4">
    <source>
        <dbReference type="PROSITE-ProRule" id="PRU00335"/>
    </source>
</evidence>
<comment type="caution">
    <text evidence="7">The sequence shown here is derived from an EMBL/GenBank/DDBJ whole genome shotgun (WGS) entry which is preliminary data.</text>
</comment>
<evidence type="ECO:0000313" key="7">
    <source>
        <dbReference type="EMBL" id="GAA3725248.1"/>
    </source>
</evidence>
<sequence>MTAPEAYRPEDRNGRMDGGGGPCPRRRRSRISVEREAEIHEGVLALLREVGYEALTMDAVALTTRCSKATLYRKWCGKPQLVAASLRHNRPFDFEGLDTGSLAGDLHELARRIGEAKKDTALMRAVVPAVARNPELAAAFGETLRQDHEALHRMVDRAAARGEVAPDCPARAYLPHLLIGGVMARSLIDLREPDPDYLRQYVDAVVLPALTRR</sequence>
<keyword evidence="1" id="KW-0805">Transcription regulation</keyword>
<organism evidence="7 8">
    <name type="scientific">Streptomyces tremellae</name>
    <dbReference type="NCBI Taxonomy" id="1124239"/>
    <lineage>
        <taxon>Bacteria</taxon>
        <taxon>Bacillati</taxon>
        <taxon>Actinomycetota</taxon>
        <taxon>Actinomycetes</taxon>
        <taxon>Kitasatosporales</taxon>
        <taxon>Streptomycetaceae</taxon>
        <taxon>Streptomyces</taxon>
    </lineage>
</organism>
<dbReference type="Gene3D" id="1.10.357.10">
    <property type="entry name" value="Tetracycline Repressor, domain 2"/>
    <property type="match status" value="1"/>
</dbReference>
<dbReference type="Pfam" id="PF16859">
    <property type="entry name" value="TetR_C_11"/>
    <property type="match status" value="1"/>
</dbReference>
<keyword evidence="8" id="KW-1185">Reference proteome</keyword>
<dbReference type="PROSITE" id="PS50977">
    <property type="entry name" value="HTH_TETR_2"/>
    <property type="match status" value="1"/>
</dbReference>
<feature type="DNA-binding region" description="H-T-H motif" evidence="4">
    <location>
        <begin position="56"/>
        <end position="75"/>
    </location>
</feature>
<evidence type="ECO:0000256" key="3">
    <source>
        <dbReference type="ARBA" id="ARBA00023163"/>
    </source>
</evidence>
<dbReference type="InterPro" id="IPR011075">
    <property type="entry name" value="TetR_C"/>
</dbReference>
<dbReference type="SUPFAM" id="SSF48498">
    <property type="entry name" value="Tetracyclin repressor-like, C-terminal domain"/>
    <property type="match status" value="1"/>
</dbReference>